<feature type="compositionally biased region" description="Acidic residues" evidence="2">
    <location>
        <begin position="1553"/>
        <end position="1569"/>
    </location>
</feature>
<feature type="compositionally biased region" description="Basic residues" evidence="2">
    <location>
        <begin position="267"/>
        <end position="283"/>
    </location>
</feature>
<dbReference type="OrthoDB" id="116474at2759"/>
<feature type="compositionally biased region" description="Basic and acidic residues" evidence="2">
    <location>
        <begin position="1979"/>
        <end position="1992"/>
    </location>
</feature>
<feature type="region of interest" description="Disordered" evidence="2">
    <location>
        <begin position="812"/>
        <end position="856"/>
    </location>
</feature>
<reference evidence="3" key="1">
    <citation type="submission" date="2019-03" db="EMBL/GenBank/DDBJ databases">
        <title>Long read genome sequence of the mycoparasitic Pythium oligandrum ATCC 38472 isolated from sugarbeet rhizosphere.</title>
        <authorList>
            <person name="Gaulin E."/>
        </authorList>
    </citation>
    <scope>NUCLEOTIDE SEQUENCE</scope>
    <source>
        <strain evidence="3">ATCC 38472_TT</strain>
    </source>
</reference>
<feature type="compositionally biased region" description="Acidic residues" evidence="2">
    <location>
        <begin position="1174"/>
        <end position="1184"/>
    </location>
</feature>
<feature type="region of interest" description="Disordered" evidence="2">
    <location>
        <begin position="2361"/>
        <end position="2381"/>
    </location>
</feature>
<protein>
    <submittedName>
        <fullName evidence="3">Uncharacterized protein</fullName>
    </submittedName>
</protein>
<feature type="region of interest" description="Disordered" evidence="2">
    <location>
        <begin position="1406"/>
        <end position="1426"/>
    </location>
</feature>
<feature type="compositionally biased region" description="Basic and acidic residues" evidence="2">
    <location>
        <begin position="2563"/>
        <end position="2574"/>
    </location>
</feature>
<feature type="compositionally biased region" description="Basic and acidic residues" evidence="2">
    <location>
        <begin position="726"/>
        <end position="746"/>
    </location>
</feature>
<feature type="compositionally biased region" description="Acidic residues" evidence="2">
    <location>
        <begin position="2583"/>
        <end position="2596"/>
    </location>
</feature>
<feature type="region of interest" description="Disordered" evidence="2">
    <location>
        <begin position="602"/>
        <end position="621"/>
    </location>
</feature>
<comment type="caution">
    <text evidence="3">The sequence shown here is derived from an EMBL/GenBank/DDBJ whole genome shotgun (WGS) entry which is preliminary data.</text>
</comment>
<feature type="region of interest" description="Disordered" evidence="2">
    <location>
        <begin position="2645"/>
        <end position="2670"/>
    </location>
</feature>
<organism evidence="3 4">
    <name type="scientific">Pythium oligandrum</name>
    <name type="common">Mycoparasitic fungus</name>
    <dbReference type="NCBI Taxonomy" id="41045"/>
    <lineage>
        <taxon>Eukaryota</taxon>
        <taxon>Sar</taxon>
        <taxon>Stramenopiles</taxon>
        <taxon>Oomycota</taxon>
        <taxon>Peronosporomycetes</taxon>
        <taxon>Pythiales</taxon>
        <taxon>Pythiaceae</taxon>
        <taxon>Pythium</taxon>
    </lineage>
</organism>
<evidence type="ECO:0000256" key="1">
    <source>
        <dbReference type="SAM" id="Coils"/>
    </source>
</evidence>
<dbReference type="EMBL" id="SPLM01000145">
    <property type="protein sequence ID" value="TMW56503.1"/>
    <property type="molecule type" value="Genomic_DNA"/>
</dbReference>
<feature type="compositionally biased region" description="Basic and acidic residues" evidence="2">
    <location>
        <begin position="1823"/>
        <end position="1840"/>
    </location>
</feature>
<feature type="compositionally biased region" description="Polar residues" evidence="2">
    <location>
        <begin position="2550"/>
        <end position="2562"/>
    </location>
</feature>
<feature type="coiled-coil region" evidence="1">
    <location>
        <begin position="233"/>
        <end position="263"/>
    </location>
</feature>
<feature type="compositionally biased region" description="Basic and acidic residues" evidence="2">
    <location>
        <begin position="783"/>
        <end position="800"/>
    </location>
</feature>
<feature type="region of interest" description="Disordered" evidence="2">
    <location>
        <begin position="2820"/>
        <end position="2848"/>
    </location>
</feature>
<sequence length="2892" mass="322537">MEGCGTITLHPAVHVEGRKLQLLLDAAVDRRLRPLTHVRAMETTSNASERPETAAGRVAVPFLGRNVPLEMGSLRLGGAGRPAPIVTRVRDDGGRAAAVESRVVLERHPQSPFGRKRELTTSASFSVDALASGSDRFEVRKRVLAAVEQVHATRHAFRHEAANDVDISKMILQDEKEEEQTQSAPYKPTKKRRKSPKTNVEVAPKVPEEILQRREIAREYIVMQKQSQKMTEAKMKDQKRQELQRRRDELQRLEQVRMQELAEAKKRRILQQRRRERASKAKKAKEGAQLSLSDEVLDPTTEGIEVNVSNVLEDTENQSYRGNVVDSSQTLLEKNAGLETPAEGTHMMESFKTKDSDASFSQNFNGVMDERVQKLLQLQSRAKQLAEKLKGLSSKQNDTRPDETSSTVEYGNEEHNASLQDEERGSQEGSDEESDGGDERKGSEGDDDDRNGRDEDEDGSDEDGSPFEDDNDEYDDENSSRIRGLSELHHFPTRFEARHEVDDRLVHARDDAFFASINNDMYPEEPDFSSIGVQRIAVVWPRTGSEGSDELEDDNPGSASRFEVLASSTSSSNDEEDKLVERWSRSPRLLDESVEHLTHRLRARSGLAPSPASHDSRTSDAMFKFGGTGVLTPSSVDSSPAKPIDSRVVHPRHLVHTARPDASSNEGLLRLIRESDDNLSVIDREAKRLFRLQQARVKKKKEADAERQQQELLRSLTYTCPQLQEVDDRSESHDSSDDIEVKDSHDNTVTTHTPFAPMSRLEYEKPDAIIQAAEATAASTEAKSGEDYEAHQPQPDDDRHARSHVRFWDGLVAGSTGESKAPARHVEMDTRELRAQRERQRMESEPPEPDRSHSPRTLAKQLMAAVEYHEAVHDAHLQLVILERAQTLEQVQQDTLALAQAYKEEVETNLASHQLVAEHAALEKRFDADLQQISSELENAQQAEQEQYASETSRLQEELRVASLRECSVQTEGPLRADVATSARLRMEASTATEVARIDSSIQYESPEKSPIVPPSEELTDAAVEENQSDEYSEGYDDETFDQASTQIDVPLSQKQATIRAPSATSSIAEEEEGEEAVSSTHDARSLSDEIQSVVESSVSKDYPKATVEDASEAESEIVSEDGDHSEVDSAGSIAESEDGIEEHAEASVGYEEDDFEVESASRTQVKSSADAISEVEDDEDGDDVVSQHEKDGIVHVGSRSHSEENSVYSEKFTDSMTATKDKLQAPTAAVSVPARVIQETPPFSQVAPTPFEPLIGTAFEADASSELYVQQLQMRKQSEEALLDLRFRAMEAKTHREMQSLQEAINNEEKRTDRNPQRLSELLLRNEALKMSFMSEKAHIEGQKAACMARYYQDLLAFQSLAGDIATLPSLSAPPILPSFPSMHSVAVPAPVNSNNVFNECNPTLADASSRSRSDVDEGSEYDDDGFASVEYDAKSFAKEAEEAAAISEVKSIESGESTAPKDDFEDYEDIASVHSQEDEEVSVHSSATKEEEEEAAIASVTSHDYEEEDFASITESRDQAIAEIQEDEEDEQEESASVKSASIPSERGDGGEDENEVEEDQPDDDAEVTYGEDFASMSEQAPEPTSDVNDGDEIESTSDKEVESEDAASVVDEEASRRIEKSTQSKRDEEYDADEFEASEASAVHEPHAHEESSVLVSQSDDSSTTKLLVAEVAQLQQQIQQPDHFKKSEQKLERKKEKAIELLRVKEQLLIQEKEKFRIEEQQQQIDLIAEKALAVNVNAEVEKAKFTIKEKLAEEIALLQQKYPDLVAQPVVKEEKMNKPTTTGSKSAAPVLPERTEVNDAPAEYEDDAYDDEDYEVDSFEKDASVTQERAEKDSNDGSEYGMSAPEATSEVASEAPSSEVDDVEEDDIEEDEAEEEVSHSKSEMEDKDGESAYEDEYADESFDDVRSVQSSASAIVADEAEVLPEVSVQYDDDEKNEGKTVASTVNEDGDGDEEEYSDDGFDRMTASEAGSETNVRDEQSPEDADIREVDDDVASKPESQYDMVSDDEESPEPLEMAIQEVTSQLDGPAAEPIYAPKKTESTERPQEHIMVSIAESTPDLGASVSMSHDDDLLTRSIEEQTKRLEELRQRIEQRKDEIQRVQKQMRVEQKKEHLREQEHKLWADMELLEDQLGTQARILALSQQRNRLEVMQLEAKHAVLTRRGNAIAEDLLEGYDYVEAVEVIREPTVKKDLEVQVRLQGFTSETRTHDVFAAGEYAEEDLLLAYDYVEPAERVEPPTRVEVPVASVRIDVMVGTHEDGTLSQHELVPQSIEEATIDADGLDEEDQSHEEGSAPAVCEDPEQESELSHEVQVHDLLAGYAHVEDVETVISIEVQHHDEDLLADYDFVEDVEPIPTEGFPIENHEPSHSSVDSPTAAIAPMDSISDQVCFQDEDQSVNFEPSDHEVNDPDQVQAFEPSTEDEQTTEEQAESFDVQNVPASGDERAPRDEEEELNGHSDIANEDSELSESVSELSGDEADPYQESFEHSQSHIFDAKEANPVDNELVSRVTDLVFADLFQELQREMETVARSEIHRRRRYATAQATFDRNSTDIQPTITRERKVDSHQSDNDSSANVSEAEEVLEDDVEDTETSGYEQQDATPDNTDSEVLIDRASSIADSIFQKLLNEAMSLELEVHGRKQKMRQLSDSSAQPGKPAHPVASSLSTLTQPSLSLNAQMSDRQALDMILDQMRVIHDEVSFNEGSARRRSPQFDALLDAVNDIAISALQRLKQDVSFQNESAAQKKKLLCEHIISEMSALLKIQGSGMEQIDRFAGRLEEDERGDLDRDDLALLRAQHRSSVSAITARIRETTLLSLSRPDSRRRPSGATESSIAPPLRRRRSGLSKGITPLAQMLMSFESQGLTDRITDQLMDKIVQSELARVKVRR</sequence>
<feature type="region of interest" description="Disordered" evidence="2">
    <location>
        <begin position="267"/>
        <end position="290"/>
    </location>
</feature>
<feature type="region of interest" description="Disordered" evidence="2">
    <location>
        <begin position="1049"/>
        <end position="1186"/>
    </location>
</feature>
<proteinExistence type="predicted"/>
<feature type="compositionally biased region" description="Acidic residues" evidence="2">
    <location>
        <begin position="2423"/>
        <end position="2435"/>
    </location>
</feature>
<feature type="compositionally biased region" description="Basic and acidic residues" evidence="2">
    <location>
        <begin position="412"/>
        <end position="426"/>
    </location>
</feature>
<evidence type="ECO:0000256" key="2">
    <source>
        <dbReference type="SAM" id="MobiDB-lite"/>
    </source>
</evidence>
<feature type="coiled-coil region" evidence="1">
    <location>
        <begin position="2075"/>
        <end position="2116"/>
    </location>
</feature>
<feature type="region of interest" description="Disordered" evidence="2">
    <location>
        <begin position="775"/>
        <end position="800"/>
    </location>
</feature>
<feature type="region of interest" description="Disordered" evidence="2">
    <location>
        <begin position="1778"/>
        <end position="2051"/>
    </location>
</feature>
<feature type="compositionally biased region" description="Basic and acidic residues" evidence="2">
    <location>
        <begin position="478"/>
        <end position="492"/>
    </location>
</feature>
<feature type="coiled-coil region" evidence="1">
    <location>
        <begin position="1688"/>
        <end position="1715"/>
    </location>
</feature>
<evidence type="ECO:0000313" key="4">
    <source>
        <dbReference type="Proteomes" id="UP000794436"/>
    </source>
</evidence>
<feature type="compositionally biased region" description="Acidic residues" evidence="2">
    <location>
        <begin position="1110"/>
        <end position="1121"/>
    </location>
</feature>
<feature type="compositionally biased region" description="Acidic residues" evidence="2">
    <location>
        <begin position="1807"/>
        <end position="1822"/>
    </location>
</feature>
<feature type="compositionally biased region" description="Low complexity" evidence="2">
    <location>
        <begin position="1848"/>
        <end position="1863"/>
    </location>
</feature>
<feature type="region of interest" description="Disordered" evidence="2">
    <location>
        <begin position="2550"/>
        <end position="2612"/>
    </location>
</feature>
<name>A0A8K1FF71_PYTOL</name>
<feature type="region of interest" description="Disordered" evidence="2">
    <location>
        <begin position="1473"/>
        <end position="1662"/>
    </location>
</feature>
<gene>
    <name evidence="3" type="ORF">Poli38472_006513</name>
</gene>
<feature type="region of interest" description="Disordered" evidence="2">
    <location>
        <begin position="173"/>
        <end position="201"/>
    </location>
</feature>
<evidence type="ECO:0000313" key="3">
    <source>
        <dbReference type="EMBL" id="TMW56503.1"/>
    </source>
</evidence>
<feature type="compositionally biased region" description="Basic and acidic residues" evidence="2">
    <location>
        <begin position="824"/>
        <end position="853"/>
    </location>
</feature>
<accession>A0A8K1FF71</accession>
<feature type="region of interest" description="Disordered" evidence="2">
    <location>
        <begin position="543"/>
        <end position="581"/>
    </location>
</feature>
<feature type="compositionally biased region" description="Acidic residues" evidence="2">
    <location>
        <begin position="1890"/>
        <end position="1907"/>
    </location>
</feature>
<feature type="compositionally biased region" description="Polar residues" evidence="2">
    <location>
        <begin position="1089"/>
        <end position="1100"/>
    </location>
</feature>
<feature type="compositionally biased region" description="Basic and acidic residues" evidence="2">
    <location>
        <begin position="2042"/>
        <end position="2051"/>
    </location>
</feature>
<feature type="compositionally biased region" description="Acidic residues" evidence="2">
    <location>
        <begin position="1526"/>
        <end position="1536"/>
    </location>
</feature>
<feature type="region of interest" description="Disordered" evidence="2">
    <location>
        <begin position="2420"/>
        <end position="2493"/>
    </location>
</feature>
<feature type="region of interest" description="Disordered" evidence="2">
    <location>
        <begin position="723"/>
        <end position="761"/>
    </location>
</feature>
<feature type="compositionally biased region" description="Acidic residues" evidence="2">
    <location>
        <begin position="1591"/>
        <end position="1608"/>
    </location>
</feature>
<feature type="compositionally biased region" description="Basic and acidic residues" evidence="2">
    <location>
        <begin position="1616"/>
        <end position="1631"/>
    </location>
</feature>
<feature type="compositionally biased region" description="Acidic residues" evidence="2">
    <location>
        <begin position="1952"/>
        <end position="1964"/>
    </location>
</feature>
<feature type="compositionally biased region" description="Basic and acidic residues" evidence="2">
    <location>
        <begin position="1645"/>
        <end position="1655"/>
    </location>
</feature>
<feature type="region of interest" description="Disordered" evidence="2">
    <location>
        <begin position="387"/>
        <end position="492"/>
    </location>
</feature>
<keyword evidence="1" id="KW-0175">Coiled coil</keyword>
<keyword evidence="4" id="KW-1185">Reference proteome</keyword>
<dbReference type="Proteomes" id="UP000794436">
    <property type="component" value="Unassembled WGS sequence"/>
</dbReference>
<feature type="compositionally biased region" description="Polar residues" evidence="2">
    <location>
        <begin position="2597"/>
        <end position="2609"/>
    </location>
</feature>
<feature type="compositionally biased region" description="Acidic residues" evidence="2">
    <location>
        <begin position="1864"/>
        <end position="1880"/>
    </location>
</feature>
<feature type="compositionally biased region" description="Acidic residues" evidence="2">
    <location>
        <begin position="445"/>
        <end position="477"/>
    </location>
</feature>